<evidence type="ECO:0000256" key="8">
    <source>
        <dbReference type="SAM" id="MobiDB-lite"/>
    </source>
</evidence>
<feature type="compositionally biased region" description="Low complexity" evidence="8">
    <location>
        <begin position="602"/>
        <end position="617"/>
    </location>
</feature>
<name>A0A0L0T063_ALLM3</name>
<reference evidence="11 12" key="1">
    <citation type="submission" date="2009-11" db="EMBL/GenBank/DDBJ databases">
        <title>Annotation of Allomyces macrogynus ATCC 38327.</title>
        <authorList>
            <consortium name="The Broad Institute Genome Sequencing Platform"/>
            <person name="Russ C."/>
            <person name="Cuomo C."/>
            <person name="Burger G."/>
            <person name="Gray M.W."/>
            <person name="Holland P.W.H."/>
            <person name="King N."/>
            <person name="Lang F.B.F."/>
            <person name="Roger A.J."/>
            <person name="Ruiz-Trillo I."/>
            <person name="Young S.K."/>
            <person name="Zeng Q."/>
            <person name="Gargeya S."/>
            <person name="Fitzgerald M."/>
            <person name="Haas B."/>
            <person name="Abouelleil A."/>
            <person name="Alvarado L."/>
            <person name="Arachchi H.M."/>
            <person name="Berlin A."/>
            <person name="Chapman S.B."/>
            <person name="Gearin G."/>
            <person name="Goldberg J."/>
            <person name="Griggs A."/>
            <person name="Gujja S."/>
            <person name="Hansen M."/>
            <person name="Heiman D."/>
            <person name="Howarth C."/>
            <person name="Larimer J."/>
            <person name="Lui A."/>
            <person name="MacDonald P.J.P."/>
            <person name="McCowen C."/>
            <person name="Montmayeur A."/>
            <person name="Murphy C."/>
            <person name="Neiman D."/>
            <person name="Pearson M."/>
            <person name="Priest M."/>
            <person name="Roberts A."/>
            <person name="Saif S."/>
            <person name="Shea T."/>
            <person name="Sisk P."/>
            <person name="Stolte C."/>
            <person name="Sykes S."/>
            <person name="Wortman J."/>
            <person name="Nusbaum C."/>
            <person name="Birren B."/>
        </authorList>
    </citation>
    <scope>NUCLEOTIDE SEQUENCE [LARGE SCALE GENOMIC DNA]</scope>
    <source>
        <strain evidence="11 12">ATCC 38327</strain>
    </source>
</reference>
<keyword evidence="1" id="KW-0723">Serine/threonine-protein kinase</keyword>
<evidence type="ECO:0000256" key="4">
    <source>
        <dbReference type="ARBA" id="ARBA00022741"/>
    </source>
</evidence>
<proteinExistence type="predicted"/>
<dbReference type="Gene3D" id="3.30.200.20">
    <property type="entry name" value="Phosphorylase Kinase, domain 1"/>
    <property type="match status" value="1"/>
</dbReference>
<evidence type="ECO:0000259" key="10">
    <source>
        <dbReference type="PROSITE" id="PS51285"/>
    </source>
</evidence>
<feature type="compositionally biased region" description="Acidic residues" evidence="8">
    <location>
        <begin position="708"/>
        <end position="722"/>
    </location>
</feature>
<keyword evidence="4 7" id="KW-0547">Nucleotide-binding</keyword>
<dbReference type="VEuPathDB" id="FungiDB:AMAG_13310"/>
<evidence type="ECO:0000259" key="9">
    <source>
        <dbReference type="PROSITE" id="PS50011"/>
    </source>
</evidence>
<dbReference type="SUPFAM" id="SSF56112">
    <property type="entry name" value="Protein kinase-like (PK-like)"/>
    <property type="match status" value="1"/>
</dbReference>
<accession>A0A0L0T063</accession>
<keyword evidence="12" id="KW-1185">Reference proteome</keyword>
<dbReference type="EMBL" id="GG745355">
    <property type="protein sequence ID" value="KNE68142.1"/>
    <property type="molecule type" value="Genomic_DNA"/>
</dbReference>
<organism evidence="11 12">
    <name type="scientific">Allomyces macrogynus (strain ATCC 38327)</name>
    <name type="common">Allomyces javanicus var. macrogynus</name>
    <dbReference type="NCBI Taxonomy" id="578462"/>
    <lineage>
        <taxon>Eukaryota</taxon>
        <taxon>Fungi</taxon>
        <taxon>Fungi incertae sedis</taxon>
        <taxon>Blastocladiomycota</taxon>
        <taxon>Blastocladiomycetes</taxon>
        <taxon>Blastocladiales</taxon>
        <taxon>Blastocladiaceae</taxon>
        <taxon>Allomyces</taxon>
    </lineage>
</organism>
<dbReference type="InterPro" id="IPR000719">
    <property type="entry name" value="Prot_kinase_dom"/>
</dbReference>
<evidence type="ECO:0000256" key="1">
    <source>
        <dbReference type="ARBA" id="ARBA00022527"/>
    </source>
</evidence>
<feature type="domain" description="Protein kinase" evidence="9">
    <location>
        <begin position="270"/>
        <end position="531"/>
    </location>
</feature>
<evidence type="ECO:0000313" key="12">
    <source>
        <dbReference type="Proteomes" id="UP000054350"/>
    </source>
</evidence>
<feature type="region of interest" description="Disordered" evidence="8">
    <location>
        <begin position="166"/>
        <end position="216"/>
    </location>
</feature>
<protein>
    <submittedName>
        <fullName evidence="11">AGC/SGK protein kinase</fullName>
    </submittedName>
</protein>
<evidence type="ECO:0000256" key="3">
    <source>
        <dbReference type="ARBA" id="ARBA00022679"/>
    </source>
</evidence>
<dbReference type="AlphaFoldDB" id="A0A0L0T063"/>
<dbReference type="PANTHER" id="PTHR24351">
    <property type="entry name" value="RIBOSOMAL PROTEIN S6 KINASE"/>
    <property type="match status" value="1"/>
</dbReference>
<feature type="domain" description="AGC-kinase C-terminal" evidence="10">
    <location>
        <begin position="532"/>
        <end position="695"/>
    </location>
</feature>
<gene>
    <name evidence="11" type="ORF">AMAG_13310</name>
</gene>
<dbReference type="PROSITE" id="PS00108">
    <property type="entry name" value="PROTEIN_KINASE_ST"/>
    <property type="match status" value="1"/>
</dbReference>
<dbReference type="PROSITE" id="PS51285">
    <property type="entry name" value="AGC_KINASE_CTER"/>
    <property type="match status" value="1"/>
</dbReference>
<feature type="binding site" evidence="7">
    <location>
        <position position="307"/>
    </location>
    <ligand>
        <name>ATP</name>
        <dbReference type="ChEBI" id="CHEBI:30616"/>
    </ligand>
</feature>
<dbReference type="FunFam" id="1.10.510.10:FF:000008">
    <property type="entry name" value="Non-specific serine/threonine protein kinase"/>
    <property type="match status" value="1"/>
</dbReference>
<dbReference type="SMART" id="SM00133">
    <property type="entry name" value="S_TK_X"/>
    <property type="match status" value="1"/>
</dbReference>
<feature type="compositionally biased region" description="Low complexity" evidence="8">
    <location>
        <begin position="46"/>
        <end position="71"/>
    </location>
</feature>
<evidence type="ECO:0000256" key="7">
    <source>
        <dbReference type="PROSITE-ProRule" id="PRU10141"/>
    </source>
</evidence>
<dbReference type="GO" id="GO:0005524">
    <property type="term" value="F:ATP binding"/>
    <property type="evidence" value="ECO:0007669"/>
    <property type="project" value="UniProtKB-UniRule"/>
</dbReference>
<feature type="region of interest" description="Disordered" evidence="8">
    <location>
        <begin position="46"/>
        <end position="80"/>
    </location>
</feature>
<evidence type="ECO:0000256" key="2">
    <source>
        <dbReference type="ARBA" id="ARBA00022553"/>
    </source>
</evidence>
<dbReference type="InterPro" id="IPR017441">
    <property type="entry name" value="Protein_kinase_ATP_BS"/>
</dbReference>
<dbReference type="FunFam" id="3.30.200.20:FF:000042">
    <property type="entry name" value="Aurora kinase A"/>
    <property type="match status" value="1"/>
</dbReference>
<evidence type="ECO:0000256" key="6">
    <source>
        <dbReference type="ARBA" id="ARBA00022840"/>
    </source>
</evidence>
<sequence>MALAAAAAAAASAAAAAPQSPSAELTSPSATLLALTSNLDVAAGDAAGAGTAGADDHGASSPSGASDAGKALTAPRKRRRHFHLPPILKLMGSSNNSSGTGAHGASGGFMGALLSPTTAESPAMLADFDGEHAQQPSAVKRMAGFVLPGSGKAAAAARDALHVPHTAPVSPTAASGQTPSTPVTADTTPSADDLALIPPAPVGGKPAGRSASAPSMGASARPVAVAGGTSEADADAAVAAAVASSAETPLNVPGVEEVSATQAKICLDDFQLIKLIGKGTFGKVLLAKHKQTGKPCAIKVISKAVLKNHPNEIRHVMSERNVLMRNMKHPFLIGLQYAFQTPLKLYLVLDYVNGGELFFHLQRERRFPEDRVRFYAAEITSALEYLHGLHILYRDLKPENLLLDREGHIALTDFGLAKENMHLTDGRTRTFCGTPEYLAPEIVKRQPYGLAVDWWCLGSVVYEMLVGLPPFYSANTQELFQRILHDKLKWPAHIPVSSAARAFVAALLVRHPEARLGARGGAREVKAHIFFAGVDWNKLVNKLYRPPFVPDLESTLDLRYIDPAFKDEDLTSGSVSTVSKAAWAAKHAAADGHVNGDEHHGAASATAPTAAGTAAIAKPVKDKKLKTPWSKSAAKKASAASATAPTAAASSAAANGHGGGDLDAIRDHVLAESESDDDAFAGFTYYGTGPDEDVLRDVYGSDVSSSEAEGDGDEDEDEGDETPSERSTGVRLAPASYGSSP</sequence>
<feature type="region of interest" description="Disordered" evidence="8">
    <location>
        <begin position="593"/>
        <end position="641"/>
    </location>
</feature>
<dbReference type="GO" id="GO:0004674">
    <property type="term" value="F:protein serine/threonine kinase activity"/>
    <property type="evidence" value="ECO:0007669"/>
    <property type="project" value="UniProtKB-KW"/>
</dbReference>
<keyword evidence="3" id="KW-0808">Transferase</keyword>
<feature type="region of interest" description="Disordered" evidence="8">
    <location>
        <begin position="682"/>
        <end position="741"/>
    </location>
</feature>
<dbReference type="Proteomes" id="UP000054350">
    <property type="component" value="Unassembled WGS sequence"/>
</dbReference>
<dbReference type="SMART" id="SM00220">
    <property type="entry name" value="S_TKc"/>
    <property type="match status" value="1"/>
</dbReference>
<dbReference type="eggNOG" id="KOG0598">
    <property type="taxonomic scope" value="Eukaryota"/>
</dbReference>
<evidence type="ECO:0000256" key="5">
    <source>
        <dbReference type="ARBA" id="ARBA00022777"/>
    </source>
</evidence>
<dbReference type="STRING" id="578462.A0A0L0T063"/>
<reference evidence="12" key="2">
    <citation type="submission" date="2009-11" db="EMBL/GenBank/DDBJ databases">
        <title>The Genome Sequence of Allomyces macrogynus strain ATCC 38327.</title>
        <authorList>
            <consortium name="The Broad Institute Genome Sequencing Platform"/>
            <person name="Russ C."/>
            <person name="Cuomo C."/>
            <person name="Shea T."/>
            <person name="Young S.K."/>
            <person name="Zeng Q."/>
            <person name="Koehrsen M."/>
            <person name="Haas B."/>
            <person name="Borodovsky M."/>
            <person name="Guigo R."/>
            <person name="Alvarado L."/>
            <person name="Berlin A."/>
            <person name="Borenstein D."/>
            <person name="Chen Z."/>
            <person name="Engels R."/>
            <person name="Freedman E."/>
            <person name="Gellesch M."/>
            <person name="Goldberg J."/>
            <person name="Griggs A."/>
            <person name="Gujja S."/>
            <person name="Heiman D."/>
            <person name="Hepburn T."/>
            <person name="Howarth C."/>
            <person name="Jen D."/>
            <person name="Larson L."/>
            <person name="Lewis B."/>
            <person name="Mehta T."/>
            <person name="Park D."/>
            <person name="Pearson M."/>
            <person name="Roberts A."/>
            <person name="Saif S."/>
            <person name="Shenoy N."/>
            <person name="Sisk P."/>
            <person name="Stolte C."/>
            <person name="Sykes S."/>
            <person name="Walk T."/>
            <person name="White J."/>
            <person name="Yandava C."/>
            <person name="Burger G."/>
            <person name="Gray M.W."/>
            <person name="Holland P.W.H."/>
            <person name="King N."/>
            <person name="Lang F.B.F."/>
            <person name="Roger A.J."/>
            <person name="Ruiz-Trillo I."/>
            <person name="Lander E."/>
            <person name="Nusbaum C."/>
        </authorList>
    </citation>
    <scope>NUCLEOTIDE SEQUENCE [LARGE SCALE GENOMIC DNA]</scope>
    <source>
        <strain evidence="12">ATCC 38327</strain>
    </source>
</reference>
<dbReference type="PROSITE" id="PS00107">
    <property type="entry name" value="PROTEIN_KINASE_ATP"/>
    <property type="match status" value="1"/>
</dbReference>
<evidence type="ECO:0000313" key="11">
    <source>
        <dbReference type="EMBL" id="KNE68142.1"/>
    </source>
</evidence>
<keyword evidence="2" id="KW-0597">Phosphoprotein</keyword>
<dbReference type="Pfam" id="PF00069">
    <property type="entry name" value="Pkinase"/>
    <property type="match status" value="1"/>
</dbReference>
<dbReference type="InterPro" id="IPR008271">
    <property type="entry name" value="Ser/Thr_kinase_AS"/>
</dbReference>
<keyword evidence="6 7" id="KW-0067">ATP-binding</keyword>
<dbReference type="OMA" id="FTFLERA"/>
<dbReference type="Gene3D" id="1.10.510.10">
    <property type="entry name" value="Transferase(Phosphotransferase) domain 1"/>
    <property type="match status" value="1"/>
</dbReference>
<feature type="compositionally biased region" description="Low complexity" evidence="8">
    <location>
        <begin position="630"/>
        <end position="641"/>
    </location>
</feature>
<dbReference type="PROSITE" id="PS50011">
    <property type="entry name" value="PROTEIN_KINASE_DOM"/>
    <property type="match status" value="1"/>
</dbReference>
<dbReference type="OrthoDB" id="63267at2759"/>
<keyword evidence="5 11" id="KW-0418">Kinase</keyword>
<dbReference type="InterPro" id="IPR000961">
    <property type="entry name" value="AGC-kinase_C"/>
</dbReference>
<dbReference type="InterPro" id="IPR011009">
    <property type="entry name" value="Kinase-like_dom_sf"/>
</dbReference>
<feature type="compositionally biased region" description="Polar residues" evidence="8">
    <location>
        <begin position="172"/>
        <end position="190"/>
    </location>
</feature>